<feature type="region of interest" description="Disordered" evidence="1">
    <location>
        <begin position="25"/>
        <end position="55"/>
    </location>
</feature>
<sequence>MKKMVMILSLMGTLLLATACSEQATKETEKDNEQVESEKAETDTSAVIDDETAEEIPGDVEYVEAELPDKPEYNQIFSIFLDDQMEESFKKLVGEDLDIFRVTFQQITPVPTDDESVYAFHGYMPGLEGVAEGVVIFDDKGKMWAATSEGENVNFYSNSGDVNQHHPIIEDWRMSFFSGSPVVYKGQ</sequence>
<name>A0A9C7LBB5_9BACI</name>
<dbReference type="EMBL" id="CAKJTG010000026">
    <property type="protein sequence ID" value="CAG9609976.1"/>
    <property type="molecule type" value="Genomic_DNA"/>
</dbReference>
<evidence type="ECO:0000313" key="4">
    <source>
        <dbReference type="Proteomes" id="UP000789845"/>
    </source>
</evidence>
<evidence type="ECO:0000256" key="2">
    <source>
        <dbReference type="SAM" id="SignalP"/>
    </source>
</evidence>
<accession>A0A9C7LBB5</accession>
<organism evidence="3 4">
    <name type="scientific">Pseudoneobacillus rhizosphaerae</name>
    <dbReference type="NCBI Taxonomy" id="2880968"/>
    <lineage>
        <taxon>Bacteria</taxon>
        <taxon>Bacillati</taxon>
        <taxon>Bacillota</taxon>
        <taxon>Bacilli</taxon>
        <taxon>Bacillales</taxon>
        <taxon>Bacillaceae</taxon>
        <taxon>Pseudoneobacillus</taxon>
    </lineage>
</organism>
<reference evidence="3" key="1">
    <citation type="submission" date="2021-10" db="EMBL/GenBank/DDBJ databases">
        <authorList>
            <person name="Criscuolo A."/>
        </authorList>
    </citation>
    <scope>NUCLEOTIDE SEQUENCE</scope>
    <source>
        <strain evidence="3">CIP111885</strain>
    </source>
</reference>
<protein>
    <submittedName>
        <fullName evidence="3">Uncharacterized protein</fullName>
    </submittedName>
</protein>
<feature type="signal peptide" evidence="2">
    <location>
        <begin position="1"/>
        <end position="19"/>
    </location>
</feature>
<keyword evidence="4" id="KW-1185">Reference proteome</keyword>
<keyword evidence="2" id="KW-0732">Signal</keyword>
<dbReference type="PROSITE" id="PS51257">
    <property type="entry name" value="PROKAR_LIPOPROTEIN"/>
    <property type="match status" value="1"/>
</dbReference>
<feature type="compositionally biased region" description="Basic and acidic residues" evidence="1">
    <location>
        <begin position="25"/>
        <end position="42"/>
    </location>
</feature>
<proteinExistence type="predicted"/>
<gene>
    <name evidence="3" type="ORF">NEOCIP111885_03719</name>
</gene>
<dbReference type="Proteomes" id="UP000789845">
    <property type="component" value="Unassembled WGS sequence"/>
</dbReference>
<comment type="caution">
    <text evidence="3">The sequence shown here is derived from an EMBL/GenBank/DDBJ whole genome shotgun (WGS) entry which is preliminary data.</text>
</comment>
<dbReference type="AlphaFoldDB" id="A0A9C7LBB5"/>
<evidence type="ECO:0000256" key="1">
    <source>
        <dbReference type="SAM" id="MobiDB-lite"/>
    </source>
</evidence>
<evidence type="ECO:0000313" key="3">
    <source>
        <dbReference type="EMBL" id="CAG9609976.1"/>
    </source>
</evidence>
<feature type="chain" id="PRO_5039503523" evidence="2">
    <location>
        <begin position="20"/>
        <end position="187"/>
    </location>
</feature>